<comment type="caution">
    <text evidence="2">The sequence shown here is derived from an EMBL/GenBank/DDBJ whole genome shotgun (WGS) entry which is preliminary data.</text>
</comment>
<gene>
    <name evidence="2" type="ORF">QSH54_03365</name>
</gene>
<dbReference type="EMBL" id="JASVYU010000002">
    <property type="protein sequence ID" value="MDN0285707.1"/>
    <property type="molecule type" value="Genomic_DNA"/>
</dbReference>
<reference evidence="2" key="1">
    <citation type="submission" date="2023-06" db="EMBL/GenBank/DDBJ databases">
        <title>Genome sequences of Xanthomonas arboricola from Serbia and Montenegro.</title>
        <authorList>
            <person name="Ilicic R."/>
            <person name="Jelusic A."/>
            <person name="Harrison J."/>
            <person name="Greer S."/>
            <person name="Grant M."/>
            <person name="Vicente J."/>
            <person name="Popovic Milovanovic T."/>
            <person name="Studholme D.J."/>
        </authorList>
    </citation>
    <scope>NUCLEOTIDE SEQUENCE</scope>
    <source>
        <strain evidence="2">Xp320</strain>
    </source>
</reference>
<feature type="signal peptide" evidence="1">
    <location>
        <begin position="1"/>
        <end position="31"/>
    </location>
</feature>
<proteinExistence type="predicted"/>
<protein>
    <submittedName>
        <fullName evidence="2">Uncharacterized protein</fullName>
    </submittedName>
</protein>
<sequence length="114" mass="12519">MSGRHHRPRRIFRMISALALCLVLPAAPAAAADSIPPGDRRGILSTNGGTGPVYAVLRARAGRCFDCLVRCNDRGYCRRLSDSQARMQMRPDDSAVLSLLLNGRRDVALFERVP</sequence>
<keyword evidence="1" id="KW-0732">Signal</keyword>
<evidence type="ECO:0000256" key="1">
    <source>
        <dbReference type="SAM" id="SignalP"/>
    </source>
</evidence>
<dbReference type="AlphaFoldDB" id="A0AAQ1AKL2"/>
<feature type="chain" id="PRO_5042963279" evidence="1">
    <location>
        <begin position="32"/>
        <end position="114"/>
    </location>
</feature>
<accession>A0AAQ1AKL2</accession>
<evidence type="ECO:0000313" key="2">
    <source>
        <dbReference type="EMBL" id="MDN0285707.1"/>
    </source>
</evidence>
<organism evidence="2">
    <name type="scientific">Xanthomonas arboricola pv. pruni</name>
    <dbReference type="NCBI Taxonomy" id="69929"/>
    <lineage>
        <taxon>Bacteria</taxon>
        <taxon>Pseudomonadati</taxon>
        <taxon>Pseudomonadota</taxon>
        <taxon>Gammaproteobacteria</taxon>
        <taxon>Lysobacterales</taxon>
        <taxon>Lysobacteraceae</taxon>
        <taxon>Xanthomonas</taxon>
    </lineage>
</organism>
<name>A0AAQ1AKL2_9XANT</name>